<dbReference type="InterPro" id="IPR050108">
    <property type="entry name" value="CDK"/>
</dbReference>
<dbReference type="GO" id="GO:0010389">
    <property type="term" value="P:regulation of G2/M transition of mitotic cell cycle"/>
    <property type="evidence" value="ECO:0007669"/>
    <property type="project" value="TreeGrafter"/>
</dbReference>
<evidence type="ECO:0000313" key="10">
    <source>
        <dbReference type="Proteomes" id="UP000664521"/>
    </source>
</evidence>
<dbReference type="GO" id="GO:0005524">
    <property type="term" value="F:ATP binding"/>
    <property type="evidence" value="ECO:0007669"/>
    <property type="project" value="UniProtKB-KW"/>
</dbReference>
<dbReference type="InterPro" id="IPR008271">
    <property type="entry name" value="Ser/Thr_kinase_AS"/>
</dbReference>
<comment type="similarity">
    <text evidence="1">Belongs to the protein kinase superfamily. CMGC Ser/Thr protein kinase family. CDC2/CDKX subfamily.</text>
</comment>
<dbReference type="PROSITE" id="PS50011">
    <property type="entry name" value="PROTEIN_KINASE_DOM"/>
    <property type="match status" value="1"/>
</dbReference>
<dbReference type="GO" id="GO:0004693">
    <property type="term" value="F:cyclin-dependent protein serine/threonine kinase activity"/>
    <property type="evidence" value="ECO:0007669"/>
    <property type="project" value="UniProtKB-EC"/>
</dbReference>
<dbReference type="PANTHER" id="PTHR24056">
    <property type="entry name" value="CELL DIVISION PROTEIN KINASE"/>
    <property type="match status" value="1"/>
</dbReference>
<feature type="region of interest" description="Disordered" evidence="7">
    <location>
        <begin position="74"/>
        <end position="98"/>
    </location>
</feature>
<dbReference type="InterPro" id="IPR000719">
    <property type="entry name" value="Prot_kinase_dom"/>
</dbReference>
<evidence type="ECO:0000256" key="4">
    <source>
        <dbReference type="ARBA" id="ARBA00022840"/>
    </source>
</evidence>
<dbReference type="GO" id="GO:0000082">
    <property type="term" value="P:G1/S transition of mitotic cell cycle"/>
    <property type="evidence" value="ECO:0007669"/>
    <property type="project" value="TreeGrafter"/>
</dbReference>
<sequence>MSRREGEWRSELKFSERMDTIMQMTEHISSSEDIDSMTARQEAQSIETEIFQAASSEQEYDELLERRLQEIIASSKRPQTYDPTPASSRPEVRGTLPTHAPALPTKLIGEYTATYHASGTFSTVYKAPDLSSPTRILALKVTHPSQSHPPHNPHREIRILNTTAHPSVIALLSTFSVPSSSLVLTFPFMPLDLATFLSSAPPHLKKNTIFKSQLRSHLHSLFRALAHIHSLGIIHRDIKPSNILLASPSGPAYLADFGIAYQAHDPASEPPNEKITDVGTTCYRPPELLFGCTTYGPALDLWAAGCVVAEAVGVRHPFHDGSELFDAGPAGSELGLIKSIFETLGTPNDETWPEARAFSAWGKMQFKVYAGLSWEEVLPEAEEGARDLVGRLVRFESGERASAGECLGCRFFGGVD</sequence>
<dbReference type="GO" id="GO:0000307">
    <property type="term" value="C:cyclin-dependent protein kinase holoenzyme complex"/>
    <property type="evidence" value="ECO:0007669"/>
    <property type="project" value="TreeGrafter"/>
</dbReference>
<dbReference type="Gene3D" id="1.10.510.10">
    <property type="entry name" value="Transferase(Phosphotransferase) domain 1"/>
    <property type="match status" value="1"/>
</dbReference>
<comment type="catalytic activity">
    <reaction evidence="5">
        <text>L-threonyl-[protein] + ATP = O-phospho-L-threonyl-[protein] + ADP + H(+)</text>
        <dbReference type="Rhea" id="RHEA:46608"/>
        <dbReference type="Rhea" id="RHEA-COMP:11060"/>
        <dbReference type="Rhea" id="RHEA-COMP:11605"/>
        <dbReference type="ChEBI" id="CHEBI:15378"/>
        <dbReference type="ChEBI" id="CHEBI:30013"/>
        <dbReference type="ChEBI" id="CHEBI:30616"/>
        <dbReference type="ChEBI" id="CHEBI:61977"/>
        <dbReference type="ChEBI" id="CHEBI:456216"/>
        <dbReference type="EC" id="2.7.11.22"/>
    </reaction>
</comment>
<accession>A0A8H3ELN0</accession>
<dbReference type="OrthoDB" id="413582at2759"/>
<feature type="domain" description="Protein kinase" evidence="8">
    <location>
        <begin position="110"/>
        <end position="412"/>
    </location>
</feature>
<dbReference type="EMBL" id="CAJPDS010000003">
    <property type="protein sequence ID" value="CAF9905181.1"/>
    <property type="molecule type" value="Genomic_DNA"/>
</dbReference>
<dbReference type="PANTHER" id="PTHR24056:SF576">
    <property type="entry name" value="SERINE_THREONINE-PROTEIN KINASE CSK1"/>
    <property type="match status" value="1"/>
</dbReference>
<dbReference type="InterPro" id="IPR011009">
    <property type="entry name" value="Kinase-like_dom_sf"/>
</dbReference>
<evidence type="ECO:0000256" key="2">
    <source>
        <dbReference type="ARBA" id="ARBA00012425"/>
    </source>
</evidence>
<dbReference type="Gene3D" id="3.30.200.20">
    <property type="entry name" value="Phosphorylase Kinase, domain 1"/>
    <property type="match status" value="1"/>
</dbReference>
<evidence type="ECO:0000259" key="8">
    <source>
        <dbReference type="PROSITE" id="PS50011"/>
    </source>
</evidence>
<dbReference type="PROSITE" id="PS00108">
    <property type="entry name" value="PROTEIN_KINASE_ST"/>
    <property type="match status" value="1"/>
</dbReference>
<organism evidence="9 10">
    <name type="scientific">Heterodermia speciosa</name>
    <dbReference type="NCBI Taxonomy" id="116794"/>
    <lineage>
        <taxon>Eukaryota</taxon>
        <taxon>Fungi</taxon>
        <taxon>Dikarya</taxon>
        <taxon>Ascomycota</taxon>
        <taxon>Pezizomycotina</taxon>
        <taxon>Lecanoromycetes</taxon>
        <taxon>OSLEUM clade</taxon>
        <taxon>Lecanoromycetidae</taxon>
        <taxon>Caliciales</taxon>
        <taxon>Physciaceae</taxon>
        <taxon>Heterodermia</taxon>
    </lineage>
</organism>
<comment type="caution">
    <text evidence="9">The sequence shown here is derived from an EMBL/GenBank/DDBJ whole genome shotgun (WGS) entry which is preliminary data.</text>
</comment>
<feature type="compositionally biased region" description="Polar residues" evidence="7">
    <location>
        <begin position="76"/>
        <end position="87"/>
    </location>
</feature>
<keyword evidence="3" id="KW-0547">Nucleotide-binding</keyword>
<protein>
    <recommendedName>
        <fullName evidence="2">cyclin-dependent kinase</fullName>
        <ecNumber evidence="2">2.7.11.22</ecNumber>
    </recommendedName>
</protein>
<dbReference type="SMART" id="SM00220">
    <property type="entry name" value="S_TKc"/>
    <property type="match status" value="1"/>
</dbReference>
<evidence type="ECO:0000256" key="6">
    <source>
        <dbReference type="ARBA" id="ARBA00048367"/>
    </source>
</evidence>
<dbReference type="GO" id="GO:0030332">
    <property type="term" value="F:cyclin binding"/>
    <property type="evidence" value="ECO:0007669"/>
    <property type="project" value="TreeGrafter"/>
</dbReference>
<dbReference type="AlphaFoldDB" id="A0A8H3ELN0"/>
<proteinExistence type="inferred from homology"/>
<evidence type="ECO:0000256" key="5">
    <source>
        <dbReference type="ARBA" id="ARBA00047811"/>
    </source>
</evidence>
<keyword evidence="4" id="KW-0067">ATP-binding</keyword>
<evidence type="ECO:0000256" key="1">
    <source>
        <dbReference type="ARBA" id="ARBA00006485"/>
    </source>
</evidence>
<name>A0A8H3ELN0_9LECA</name>
<dbReference type="Proteomes" id="UP000664521">
    <property type="component" value="Unassembled WGS sequence"/>
</dbReference>
<gene>
    <name evidence="9" type="ORF">HETSPECPRED_004904</name>
</gene>
<dbReference type="EC" id="2.7.11.22" evidence="2"/>
<reference evidence="9" key="1">
    <citation type="submission" date="2021-03" db="EMBL/GenBank/DDBJ databases">
        <authorList>
            <person name="Tagirdzhanova G."/>
        </authorList>
    </citation>
    <scope>NUCLEOTIDE SEQUENCE</scope>
</reference>
<dbReference type="SUPFAM" id="SSF56112">
    <property type="entry name" value="Protein kinase-like (PK-like)"/>
    <property type="match status" value="1"/>
</dbReference>
<dbReference type="GO" id="GO:0010468">
    <property type="term" value="P:regulation of gene expression"/>
    <property type="evidence" value="ECO:0007669"/>
    <property type="project" value="TreeGrafter"/>
</dbReference>
<comment type="catalytic activity">
    <reaction evidence="6">
        <text>L-seryl-[protein] + ATP = O-phospho-L-seryl-[protein] + ADP + H(+)</text>
        <dbReference type="Rhea" id="RHEA:17989"/>
        <dbReference type="Rhea" id="RHEA-COMP:9863"/>
        <dbReference type="Rhea" id="RHEA-COMP:11604"/>
        <dbReference type="ChEBI" id="CHEBI:15378"/>
        <dbReference type="ChEBI" id="CHEBI:29999"/>
        <dbReference type="ChEBI" id="CHEBI:30616"/>
        <dbReference type="ChEBI" id="CHEBI:83421"/>
        <dbReference type="ChEBI" id="CHEBI:456216"/>
        <dbReference type="EC" id="2.7.11.22"/>
    </reaction>
</comment>
<dbReference type="GO" id="GO:0007165">
    <property type="term" value="P:signal transduction"/>
    <property type="evidence" value="ECO:0007669"/>
    <property type="project" value="TreeGrafter"/>
</dbReference>
<evidence type="ECO:0000313" key="9">
    <source>
        <dbReference type="EMBL" id="CAF9905181.1"/>
    </source>
</evidence>
<evidence type="ECO:0000256" key="7">
    <source>
        <dbReference type="SAM" id="MobiDB-lite"/>
    </source>
</evidence>
<evidence type="ECO:0000256" key="3">
    <source>
        <dbReference type="ARBA" id="ARBA00022741"/>
    </source>
</evidence>
<keyword evidence="10" id="KW-1185">Reference proteome</keyword>
<dbReference type="Pfam" id="PF00069">
    <property type="entry name" value="Pkinase"/>
    <property type="match status" value="1"/>
</dbReference>
<dbReference type="GO" id="GO:0005737">
    <property type="term" value="C:cytoplasm"/>
    <property type="evidence" value="ECO:0007669"/>
    <property type="project" value="TreeGrafter"/>
</dbReference>
<dbReference type="GO" id="GO:0005634">
    <property type="term" value="C:nucleus"/>
    <property type="evidence" value="ECO:0007669"/>
    <property type="project" value="TreeGrafter"/>
</dbReference>